<gene>
    <name evidence="3" type="ORF">KFL_010000010</name>
</gene>
<dbReference type="GO" id="GO:0005524">
    <property type="term" value="F:ATP binding"/>
    <property type="evidence" value="ECO:0007669"/>
    <property type="project" value="InterPro"/>
</dbReference>
<evidence type="ECO:0000313" key="3">
    <source>
        <dbReference type="EMBL" id="GAQ92381.1"/>
    </source>
</evidence>
<dbReference type="InterPro" id="IPR000719">
    <property type="entry name" value="Prot_kinase_dom"/>
</dbReference>
<keyword evidence="3" id="KW-0808">Transferase</keyword>
<accession>A0A1Y1ISV1</accession>
<dbReference type="GO" id="GO:0007165">
    <property type="term" value="P:signal transduction"/>
    <property type="evidence" value="ECO:0000318"/>
    <property type="project" value="GO_Central"/>
</dbReference>
<dbReference type="Pfam" id="PF00069">
    <property type="entry name" value="Pkinase"/>
    <property type="match status" value="1"/>
</dbReference>
<dbReference type="Proteomes" id="UP000054558">
    <property type="component" value="Unassembled WGS sequence"/>
</dbReference>
<evidence type="ECO:0000256" key="1">
    <source>
        <dbReference type="SAM" id="MobiDB-lite"/>
    </source>
</evidence>
<dbReference type="OrthoDB" id="4062651at2759"/>
<feature type="compositionally biased region" description="Low complexity" evidence="1">
    <location>
        <begin position="196"/>
        <end position="205"/>
    </location>
</feature>
<dbReference type="InterPro" id="IPR051681">
    <property type="entry name" value="Ser/Thr_Kinases-Pseudokinases"/>
</dbReference>
<dbReference type="PANTHER" id="PTHR44329:SF260">
    <property type="entry name" value="PROTEIN KINASE DOMAIN-CONTAINING PROTEIN"/>
    <property type="match status" value="1"/>
</dbReference>
<sequence>MASLFSLVDQAFVMPLEHIAHFIREGACDFTEVLCTSLSEVAGGDLLAETVRGLVGGALEALLPVEEKAPVQVHWGVLSELVEGEEEEREGEGEAVMLSLTVQEEDDVAGSPWADCAEGDRQQAPSAGPLPDMADVPLAAASAPDQTEQRGTGAVEVEATITAEEAKGLDDFLLAKGLPSFEALCAPSAAPLAEAAADPSVAAPAPADPHTPSPQKEQRGSGRGGSSSAGGGLFSSDAFTLPSDDGTLFSDPHFEYQPLPSPDARALSMIVALDRQPTPQLLETLSALGFSEVVHIGGDARAECEAVTEVLGCSTRVSETLGISEGETVAPSYAEALLPEGVLTDMEADGAGATEEAMTPTARGQDQSQASTAALRIPSPYSFLEGALEYYPNVTLDRELGRGGQGAVYLALATRPTGEAFLVAAKVPLACLPGDYLLPEALNWIECASCPNLIPLLGFTIQQDTFIPLFGLADPSPAWTEAGVRVQESPFELYRVAVFAHHIARALAAMHSLGWLHCDVKTDNLLLKDGCPVLADFGLAIHERDAPGRGLCGSRGYIGPEVYLKGYHTQKADVFALGVVIWAHVTGGRPHYGFRDTRALLAWMALGGWYSWPAEVHAHGGDLMALAERCCDANPDRRPTACQLADELHDVAELLRAQCSDTDMARGWDG</sequence>
<keyword evidence="3" id="KW-0418">Kinase</keyword>
<dbReference type="InterPro" id="IPR011009">
    <property type="entry name" value="Kinase-like_dom_sf"/>
</dbReference>
<feature type="compositionally biased region" description="Gly residues" evidence="1">
    <location>
        <begin position="221"/>
        <end position="233"/>
    </location>
</feature>
<dbReference type="AlphaFoldDB" id="A0A1Y1ISV1"/>
<dbReference type="Gene3D" id="1.10.510.10">
    <property type="entry name" value="Transferase(Phosphotransferase) domain 1"/>
    <property type="match status" value="1"/>
</dbReference>
<evidence type="ECO:0000313" key="4">
    <source>
        <dbReference type="Proteomes" id="UP000054558"/>
    </source>
</evidence>
<dbReference type="SMART" id="SM00220">
    <property type="entry name" value="S_TKc"/>
    <property type="match status" value="1"/>
</dbReference>
<feature type="domain" description="Protein kinase" evidence="2">
    <location>
        <begin position="394"/>
        <end position="652"/>
    </location>
</feature>
<dbReference type="PANTHER" id="PTHR44329">
    <property type="entry name" value="SERINE/THREONINE-PROTEIN KINASE TNNI3K-RELATED"/>
    <property type="match status" value="1"/>
</dbReference>
<dbReference type="GO" id="GO:0004674">
    <property type="term" value="F:protein serine/threonine kinase activity"/>
    <property type="evidence" value="ECO:0000318"/>
    <property type="project" value="GO_Central"/>
</dbReference>
<keyword evidence="4" id="KW-1185">Reference proteome</keyword>
<evidence type="ECO:0000259" key="2">
    <source>
        <dbReference type="PROSITE" id="PS50011"/>
    </source>
</evidence>
<dbReference type="PROSITE" id="PS50011">
    <property type="entry name" value="PROTEIN_KINASE_DOM"/>
    <property type="match status" value="1"/>
</dbReference>
<name>A0A1Y1ISV1_KLENI</name>
<reference evidence="3 4" key="1">
    <citation type="journal article" date="2014" name="Nat. Commun.">
        <title>Klebsormidium flaccidum genome reveals primary factors for plant terrestrial adaptation.</title>
        <authorList>
            <person name="Hori K."/>
            <person name="Maruyama F."/>
            <person name="Fujisawa T."/>
            <person name="Togashi T."/>
            <person name="Yamamoto N."/>
            <person name="Seo M."/>
            <person name="Sato S."/>
            <person name="Yamada T."/>
            <person name="Mori H."/>
            <person name="Tajima N."/>
            <person name="Moriyama T."/>
            <person name="Ikeuchi M."/>
            <person name="Watanabe M."/>
            <person name="Wada H."/>
            <person name="Kobayashi K."/>
            <person name="Saito M."/>
            <person name="Masuda T."/>
            <person name="Sasaki-Sekimoto Y."/>
            <person name="Mashiguchi K."/>
            <person name="Awai K."/>
            <person name="Shimojima M."/>
            <person name="Masuda S."/>
            <person name="Iwai M."/>
            <person name="Nobusawa T."/>
            <person name="Narise T."/>
            <person name="Kondo S."/>
            <person name="Saito H."/>
            <person name="Sato R."/>
            <person name="Murakawa M."/>
            <person name="Ihara Y."/>
            <person name="Oshima-Yamada Y."/>
            <person name="Ohtaka K."/>
            <person name="Satoh M."/>
            <person name="Sonobe K."/>
            <person name="Ishii M."/>
            <person name="Ohtani R."/>
            <person name="Kanamori-Sato M."/>
            <person name="Honoki R."/>
            <person name="Miyazaki D."/>
            <person name="Mochizuki H."/>
            <person name="Umetsu J."/>
            <person name="Higashi K."/>
            <person name="Shibata D."/>
            <person name="Kamiya Y."/>
            <person name="Sato N."/>
            <person name="Nakamura Y."/>
            <person name="Tabata S."/>
            <person name="Ida S."/>
            <person name="Kurokawa K."/>
            <person name="Ohta H."/>
        </authorList>
    </citation>
    <scope>NUCLEOTIDE SEQUENCE [LARGE SCALE GENOMIC DNA]</scope>
    <source>
        <strain evidence="3 4">NIES-2285</strain>
    </source>
</reference>
<feature type="region of interest" description="Disordered" evidence="1">
    <location>
        <begin position="108"/>
        <end position="135"/>
    </location>
</feature>
<dbReference type="STRING" id="105231.A0A1Y1ISV1"/>
<organism evidence="3 4">
    <name type="scientific">Klebsormidium nitens</name>
    <name type="common">Green alga</name>
    <name type="synonym">Ulothrix nitens</name>
    <dbReference type="NCBI Taxonomy" id="105231"/>
    <lineage>
        <taxon>Eukaryota</taxon>
        <taxon>Viridiplantae</taxon>
        <taxon>Streptophyta</taxon>
        <taxon>Klebsormidiophyceae</taxon>
        <taxon>Klebsormidiales</taxon>
        <taxon>Klebsormidiaceae</taxon>
        <taxon>Klebsormidium</taxon>
    </lineage>
</organism>
<proteinExistence type="predicted"/>
<dbReference type="OMA" id="SHYRQTH"/>
<dbReference type="SUPFAM" id="SSF56112">
    <property type="entry name" value="Protein kinase-like (PK-like)"/>
    <property type="match status" value="1"/>
</dbReference>
<dbReference type="EMBL" id="DF237949">
    <property type="protein sequence ID" value="GAQ92381.1"/>
    <property type="molecule type" value="Genomic_DNA"/>
</dbReference>
<feature type="region of interest" description="Disordered" evidence="1">
    <location>
        <begin position="196"/>
        <end position="237"/>
    </location>
</feature>
<protein>
    <submittedName>
        <fullName evidence="3">Protein kinase superfamily protein</fullName>
    </submittedName>
</protein>